<feature type="region of interest" description="Disordered" evidence="1">
    <location>
        <begin position="1"/>
        <end position="23"/>
    </location>
</feature>
<keyword evidence="2" id="KW-1133">Transmembrane helix</keyword>
<keyword evidence="2" id="KW-0812">Transmembrane</keyword>
<feature type="transmembrane region" description="Helical" evidence="2">
    <location>
        <begin position="100"/>
        <end position="118"/>
    </location>
</feature>
<sequence>MAPQPQRPSNADTSSGPLLNDGRWWHDSLPVLPLTPNRREDEKSYDTRQGRLNTSEDNIKRYFTRISTRGSTDSEGTWAGSSATVLGLSIGALKTLCHSLHLLLVILHVILVVVYIPHLEYNSIVSITSVHIKLPTVLSLYSTILVTMTQRLGLLRTLHRKPKLTTLADASNAWSGIGSALVGLWHNLRMPAGVLSSVVIAVYLACALVLHVVSSSIMSLEPFNQTTTAFVSSRISWPGANASLSGIGDSDEGAPDWQTIAALVPGVQRLNAYSTQGLNGTTVYDTLQLPNSATGTAQVNATTVGFKCGLVPKANVSTFAQSTSTALMWNGWIDEVPFVTPWTDQVLFSPQMSGLIAGTSVDVMFMTTAGLSSDVSLNDTYGVSMNYPYVAGLVTADNPTGSITNKTIQMFFVGCSMTATHSIVDVDVQTNTLQNSPTGAEDTIDGAWSGLPDDGNYTEATEPGQVIPGEPVGIIPSWQTVPGTPTEARDWLWLALSEAPLSNITITNGNSQSYTVSLIDYYLMQQLGIFIAYSPTTLTDMSVSEPPDPRFSLNVTSFENILATIAASMLWTASQITDGGYVPETGLVEVSQYLLVWRLTINLTPGRETLMVTSVGMLEMLWLAEREPPLRARFDDVDQPTTDNLRAAVNLYAQRQPGATIILEDLGRKVRITKEDGAQRAPQTAEAERKGLNMTRSQEVKGRSCRRWTREPRSLTHLLSSPREPMLTGALVSQSWTFPLVSLEGVVAQETASAFNVVVPKDQLEHILDQNTILVLSVSLNASSPQASPRQNQNPARSTHARPITARKLLHSGSQLYENQFYMGSAERTGKNFKAKGSIEF</sequence>
<feature type="compositionally biased region" description="Polar residues" evidence="1">
    <location>
        <begin position="7"/>
        <end position="17"/>
    </location>
</feature>
<proteinExistence type="predicted"/>
<accession>A0A5M3MXZ9</accession>
<organism evidence="3 4">
    <name type="scientific">Coniophora puteana (strain RWD-64-598)</name>
    <name type="common">Brown rot fungus</name>
    <dbReference type="NCBI Taxonomy" id="741705"/>
    <lineage>
        <taxon>Eukaryota</taxon>
        <taxon>Fungi</taxon>
        <taxon>Dikarya</taxon>
        <taxon>Basidiomycota</taxon>
        <taxon>Agaricomycotina</taxon>
        <taxon>Agaricomycetes</taxon>
        <taxon>Agaricomycetidae</taxon>
        <taxon>Boletales</taxon>
        <taxon>Coniophorineae</taxon>
        <taxon>Coniophoraceae</taxon>
        <taxon>Coniophora</taxon>
    </lineage>
</organism>
<feature type="region of interest" description="Disordered" evidence="1">
    <location>
        <begin position="676"/>
        <end position="707"/>
    </location>
</feature>
<protein>
    <submittedName>
        <fullName evidence="3">Uncharacterized protein</fullName>
    </submittedName>
</protein>
<reference evidence="4" key="1">
    <citation type="journal article" date="2012" name="Science">
        <title>The Paleozoic origin of enzymatic lignin decomposition reconstructed from 31 fungal genomes.</title>
        <authorList>
            <person name="Floudas D."/>
            <person name="Binder M."/>
            <person name="Riley R."/>
            <person name="Barry K."/>
            <person name="Blanchette R.A."/>
            <person name="Henrissat B."/>
            <person name="Martinez A.T."/>
            <person name="Otillar R."/>
            <person name="Spatafora J.W."/>
            <person name="Yadav J.S."/>
            <person name="Aerts A."/>
            <person name="Benoit I."/>
            <person name="Boyd A."/>
            <person name="Carlson A."/>
            <person name="Copeland A."/>
            <person name="Coutinho P.M."/>
            <person name="de Vries R.P."/>
            <person name="Ferreira P."/>
            <person name="Findley K."/>
            <person name="Foster B."/>
            <person name="Gaskell J."/>
            <person name="Glotzer D."/>
            <person name="Gorecki P."/>
            <person name="Heitman J."/>
            <person name="Hesse C."/>
            <person name="Hori C."/>
            <person name="Igarashi K."/>
            <person name="Jurgens J.A."/>
            <person name="Kallen N."/>
            <person name="Kersten P."/>
            <person name="Kohler A."/>
            <person name="Kuees U."/>
            <person name="Kumar T.K.A."/>
            <person name="Kuo A."/>
            <person name="LaButti K."/>
            <person name="Larrondo L.F."/>
            <person name="Lindquist E."/>
            <person name="Ling A."/>
            <person name="Lombard V."/>
            <person name="Lucas S."/>
            <person name="Lundell T."/>
            <person name="Martin R."/>
            <person name="McLaughlin D.J."/>
            <person name="Morgenstern I."/>
            <person name="Morin E."/>
            <person name="Murat C."/>
            <person name="Nagy L.G."/>
            <person name="Nolan M."/>
            <person name="Ohm R.A."/>
            <person name="Patyshakuliyeva A."/>
            <person name="Rokas A."/>
            <person name="Ruiz-Duenas F.J."/>
            <person name="Sabat G."/>
            <person name="Salamov A."/>
            <person name="Samejima M."/>
            <person name="Schmutz J."/>
            <person name="Slot J.C."/>
            <person name="St John F."/>
            <person name="Stenlid J."/>
            <person name="Sun H."/>
            <person name="Sun S."/>
            <person name="Syed K."/>
            <person name="Tsang A."/>
            <person name="Wiebenga A."/>
            <person name="Young D."/>
            <person name="Pisabarro A."/>
            <person name="Eastwood D.C."/>
            <person name="Martin F."/>
            <person name="Cullen D."/>
            <person name="Grigoriev I.V."/>
            <person name="Hibbett D.S."/>
        </authorList>
    </citation>
    <scope>NUCLEOTIDE SEQUENCE [LARGE SCALE GENOMIC DNA]</scope>
    <source>
        <strain evidence="4">RWD-64-598 SS2</strain>
    </source>
</reference>
<dbReference type="RefSeq" id="XP_007765373.1">
    <property type="nucleotide sequence ID" value="XM_007767183.1"/>
</dbReference>
<evidence type="ECO:0000313" key="4">
    <source>
        <dbReference type="Proteomes" id="UP000053558"/>
    </source>
</evidence>
<evidence type="ECO:0000256" key="1">
    <source>
        <dbReference type="SAM" id="MobiDB-lite"/>
    </source>
</evidence>
<feature type="compositionally biased region" description="Basic and acidic residues" evidence="1">
    <location>
        <begin position="698"/>
        <end position="707"/>
    </location>
</feature>
<name>A0A5M3MXZ9_CONPW</name>
<comment type="caution">
    <text evidence="3">The sequence shown here is derived from an EMBL/GenBank/DDBJ whole genome shotgun (WGS) entry which is preliminary data.</text>
</comment>
<dbReference type="AlphaFoldDB" id="A0A5M3MXZ9"/>
<feature type="transmembrane region" description="Helical" evidence="2">
    <location>
        <begin position="124"/>
        <end position="146"/>
    </location>
</feature>
<gene>
    <name evidence="3" type="ORF">CONPUDRAFT_70628</name>
</gene>
<evidence type="ECO:0000313" key="3">
    <source>
        <dbReference type="EMBL" id="EIW83654.1"/>
    </source>
</evidence>
<dbReference type="KEGG" id="cput:CONPUDRAFT_70628"/>
<keyword evidence="4" id="KW-1185">Reference proteome</keyword>
<dbReference type="Proteomes" id="UP000053558">
    <property type="component" value="Unassembled WGS sequence"/>
</dbReference>
<keyword evidence="2" id="KW-0472">Membrane</keyword>
<evidence type="ECO:0000256" key="2">
    <source>
        <dbReference type="SAM" id="Phobius"/>
    </source>
</evidence>
<dbReference type="GeneID" id="19208837"/>
<dbReference type="EMBL" id="JH711575">
    <property type="protein sequence ID" value="EIW83654.1"/>
    <property type="molecule type" value="Genomic_DNA"/>
</dbReference>
<dbReference type="OrthoDB" id="2644397at2759"/>
<feature type="transmembrane region" description="Helical" evidence="2">
    <location>
        <begin position="192"/>
        <end position="213"/>
    </location>
</feature>